<proteinExistence type="inferred from homology"/>
<dbReference type="GO" id="GO:0016301">
    <property type="term" value="F:kinase activity"/>
    <property type="evidence" value="ECO:0007669"/>
    <property type="project" value="UniProtKB-KW"/>
</dbReference>
<keyword evidence="3" id="KW-1185">Reference proteome</keyword>
<dbReference type="InterPro" id="IPR036388">
    <property type="entry name" value="WH-like_DNA-bd_sf"/>
</dbReference>
<dbReference type="InterPro" id="IPR049874">
    <property type="entry name" value="ROK_cs"/>
</dbReference>
<dbReference type="AlphaFoldDB" id="A0A1G6DYD5"/>
<keyword evidence="2" id="KW-0808">Transferase</keyword>
<organism evidence="2 3">
    <name type="scientific">Bauldia litoralis</name>
    <dbReference type="NCBI Taxonomy" id="665467"/>
    <lineage>
        <taxon>Bacteria</taxon>
        <taxon>Pseudomonadati</taxon>
        <taxon>Pseudomonadota</taxon>
        <taxon>Alphaproteobacteria</taxon>
        <taxon>Hyphomicrobiales</taxon>
        <taxon>Kaistiaceae</taxon>
        <taxon>Bauldia</taxon>
    </lineage>
</organism>
<dbReference type="Proteomes" id="UP000199071">
    <property type="component" value="Unassembled WGS sequence"/>
</dbReference>
<evidence type="ECO:0000313" key="2">
    <source>
        <dbReference type="EMBL" id="SDB50163.1"/>
    </source>
</evidence>
<dbReference type="STRING" id="665467.SAMN02982931_03886"/>
<keyword evidence="2" id="KW-0418">Kinase</keyword>
<dbReference type="InterPro" id="IPR000600">
    <property type="entry name" value="ROK"/>
</dbReference>
<dbReference type="SUPFAM" id="SSF46785">
    <property type="entry name" value="Winged helix' DNA-binding domain"/>
    <property type="match status" value="1"/>
</dbReference>
<evidence type="ECO:0000256" key="1">
    <source>
        <dbReference type="ARBA" id="ARBA00006479"/>
    </source>
</evidence>
<dbReference type="EMBL" id="FMXQ01000009">
    <property type="protein sequence ID" value="SDB50163.1"/>
    <property type="molecule type" value="Genomic_DNA"/>
</dbReference>
<dbReference type="PANTHER" id="PTHR18964">
    <property type="entry name" value="ROK (REPRESSOR, ORF, KINASE) FAMILY"/>
    <property type="match status" value="1"/>
</dbReference>
<dbReference type="InterPro" id="IPR036390">
    <property type="entry name" value="WH_DNA-bd_sf"/>
</dbReference>
<dbReference type="InterPro" id="IPR043129">
    <property type="entry name" value="ATPase_NBD"/>
</dbReference>
<dbReference type="RefSeq" id="WP_090879037.1">
    <property type="nucleotide sequence ID" value="NZ_FMXQ01000009.1"/>
</dbReference>
<dbReference type="PANTHER" id="PTHR18964:SF149">
    <property type="entry name" value="BIFUNCTIONAL UDP-N-ACETYLGLUCOSAMINE 2-EPIMERASE_N-ACETYLMANNOSAMINE KINASE"/>
    <property type="match status" value="1"/>
</dbReference>
<protein>
    <submittedName>
        <fullName evidence="2">Sugar kinase of the NBD/HSP70 family, may contain an N-terminal HTH domain</fullName>
    </submittedName>
</protein>
<dbReference type="Gene3D" id="1.10.10.10">
    <property type="entry name" value="Winged helix-like DNA-binding domain superfamily/Winged helix DNA-binding domain"/>
    <property type="match status" value="1"/>
</dbReference>
<sequence length="399" mass="42651">MLLSATNIVKAKLINLWVVFETIRMHGPIPRTQIAAATGLSKASVSNLVDELEGYDLVVAAKSRDRRVGKPPTPLTINPSGVFTIGFHFDYGRMISVVANLAGDVILREVVGIEQLSPSEVATLISSKVESLVTESKIDRARLLGVGVATPGPFGVEGISPPRLPGWDGLELKRRLADVLDLPVVLANDGQCAVTAEWRFGAARNLTNFVYVFIGNGLGSGVMIHSAAYGGGSGNAGEFGHLIVVPGGHACSCGNRGCLETYMSVDSALRYLASHGVAVESIEAFESDFSPSHPLVSQWLDEGVEPLRLGLHTLETLFDPETIMLGGDAPSWLIDEIMQRLGSLYPSVSGSRSEHPRLMSAGLDHDAVARGAAALPVLANLNPQYRELESELVSHMQRR</sequence>
<name>A0A1G6DYD5_9HYPH</name>
<reference evidence="2 3" key="1">
    <citation type="submission" date="2016-10" db="EMBL/GenBank/DDBJ databases">
        <authorList>
            <person name="de Groot N.N."/>
        </authorList>
    </citation>
    <scope>NUCLEOTIDE SEQUENCE [LARGE SCALE GENOMIC DNA]</scope>
    <source>
        <strain evidence="2 3">ATCC 35022</strain>
    </source>
</reference>
<dbReference type="SUPFAM" id="SSF53067">
    <property type="entry name" value="Actin-like ATPase domain"/>
    <property type="match status" value="1"/>
</dbReference>
<gene>
    <name evidence="2" type="ORF">SAMN02982931_03886</name>
</gene>
<dbReference type="PROSITE" id="PS01125">
    <property type="entry name" value="ROK"/>
    <property type="match status" value="1"/>
</dbReference>
<dbReference type="Pfam" id="PF00480">
    <property type="entry name" value="ROK"/>
    <property type="match status" value="1"/>
</dbReference>
<dbReference type="OrthoDB" id="49685at2"/>
<evidence type="ECO:0000313" key="3">
    <source>
        <dbReference type="Proteomes" id="UP000199071"/>
    </source>
</evidence>
<dbReference type="Gene3D" id="3.30.420.40">
    <property type="match status" value="2"/>
</dbReference>
<accession>A0A1G6DYD5</accession>
<comment type="similarity">
    <text evidence="1">Belongs to the ROK (NagC/XylR) family.</text>
</comment>